<keyword evidence="3" id="KW-1185">Reference proteome</keyword>
<reference evidence="2 4" key="2">
    <citation type="submission" date="2020-08" db="EMBL/GenBank/DDBJ databases">
        <title>Sequencing the genomes of 1000 actinobacteria strains.</title>
        <authorList>
            <person name="Klenk H.-P."/>
        </authorList>
    </citation>
    <scope>NUCLEOTIDE SEQUENCE [LARGE SCALE GENOMIC DNA]</scope>
    <source>
        <strain evidence="2 4">DSM 9581</strain>
    </source>
</reference>
<organism evidence="1 3">
    <name type="scientific">Cellulomonas hominis</name>
    <dbReference type="NCBI Taxonomy" id="156981"/>
    <lineage>
        <taxon>Bacteria</taxon>
        <taxon>Bacillati</taxon>
        <taxon>Actinomycetota</taxon>
        <taxon>Actinomycetes</taxon>
        <taxon>Micrococcales</taxon>
        <taxon>Cellulomonadaceae</taxon>
        <taxon>Cellulomonas</taxon>
    </lineage>
</organism>
<dbReference type="InterPro" id="IPR036390">
    <property type="entry name" value="WH_DNA-bd_sf"/>
</dbReference>
<dbReference type="AlphaFoldDB" id="A0A511FFD2"/>
<dbReference type="Proteomes" id="UP000321723">
    <property type="component" value="Unassembled WGS sequence"/>
</dbReference>
<dbReference type="EMBL" id="JACHDN010000001">
    <property type="protein sequence ID" value="MBB5472736.1"/>
    <property type="molecule type" value="Genomic_DNA"/>
</dbReference>
<dbReference type="Gene3D" id="1.10.10.10">
    <property type="entry name" value="Winged helix-like DNA-binding domain superfamily/Winged helix DNA-binding domain"/>
    <property type="match status" value="1"/>
</dbReference>
<dbReference type="Proteomes" id="UP000564629">
    <property type="component" value="Unassembled WGS sequence"/>
</dbReference>
<sequence length="232" mass="24777">MAAQDRRGFDGTTGTGQHGGYRTRVIQLLRDSPVPVSVQDAADAIGATPGIARYHLESVADAGMADRVRQERTTRGRPKVLYQGTLPSQTHERAQGYRLLAEALTCTLAAGLPDPAGTLYEVGRAWGARLVYPTAATAGPVPAVVAKLEALWFAPELLPDGTLLLHHCPFTAAVREHPEAVRAVHRGLLDGALHALGAAERVVEMTPLDGDHGWTVRLAREHQDRASAPGRA</sequence>
<evidence type="ECO:0000313" key="1">
    <source>
        <dbReference type="EMBL" id="GEL47956.1"/>
    </source>
</evidence>
<dbReference type="InterPro" id="IPR036388">
    <property type="entry name" value="WH-like_DNA-bd_sf"/>
</dbReference>
<gene>
    <name evidence="1" type="ORF">CHO01_30720</name>
    <name evidence="2" type="ORF">HNR08_001472</name>
</gene>
<accession>A0A511FFD2</accession>
<protein>
    <submittedName>
        <fullName evidence="2">Putative ArsR family transcriptional regulator</fullName>
    </submittedName>
</protein>
<name>A0A511FFD2_9CELL</name>
<dbReference type="RefSeq" id="WP_146839534.1">
    <property type="nucleotide sequence ID" value="NZ_BJVQ01000055.1"/>
</dbReference>
<evidence type="ECO:0000313" key="2">
    <source>
        <dbReference type="EMBL" id="MBB5472736.1"/>
    </source>
</evidence>
<dbReference type="SUPFAM" id="SSF46785">
    <property type="entry name" value="Winged helix' DNA-binding domain"/>
    <property type="match status" value="1"/>
</dbReference>
<dbReference type="OrthoDB" id="3399802at2"/>
<dbReference type="EMBL" id="BJVQ01000055">
    <property type="protein sequence ID" value="GEL47956.1"/>
    <property type="molecule type" value="Genomic_DNA"/>
</dbReference>
<evidence type="ECO:0000313" key="4">
    <source>
        <dbReference type="Proteomes" id="UP000564629"/>
    </source>
</evidence>
<reference evidence="1 3" key="1">
    <citation type="submission" date="2019-07" db="EMBL/GenBank/DDBJ databases">
        <title>Whole genome shotgun sequence of Cellulomonas hominis NBRC 16055.</title>
        <authorList>
            <person name="Hosoyama A."/>
            <person name="Uohara A."/>
            <person name="Ohji S."/>
            <person name="Ichikawa N."/>
        </authorList>
    </citation>
    <scope>NUCLEOTIDE SEQUENCE [LARGE SCALE GENOMIC DNA]</scope>
    <source>
        <strain evidence="1 3">NBRC 16055</strain>
    </source>
</reference>
<evidence type="ECO:0000313" key="3">
    <source>
        <dbReference type="Proteomes" id="UP000321723"/>
    </source>
</evidence>
<comment type="caution">
    <text evidence="1">The sequence shown here is derived from an EMBL/GenBank/DDBJ whole genome shotgun (WGS) entry which is preliminary data.</text>
</comment>
<proteinExistence type="predicted"/>